<dbReference type="Proteomes" id="UP000094336">
    <property type="component" value="Unassembled WGS sequence"/>
</dbReference>
<dbReference type="FunFam" id="3.40.50.300:FF:000093">
    <property type="entry name" value="Fidgetin-like 1"/>
    <property type="match status" value="1"/>
</dbReference>
<dbReference type="Pfam" id="PF00004">
    <property type="entry name" value="AAA"/>
    <property type="match status" value="1"/>
</dbReference>
<dbReference type="GeneID" id="30146694"/>
<dbReference type="PANTHER" id="PTHR23074:SF17">
    <property type="entry name" value="FIDGETIN-LIKE PROTEIN 1"/>
    <property type="match status" value="1"/>
</dbReference>
<evidence type="ECO:0000256" key="4">
    <source>
        <dbReference type="SAM" id="MobiDB-lite"/>
    </source>
</evidence>
<evidence type="ECO:0000313" key="6">
    <source>
        <dbReference type="EMBL" id="ODQ79810.1"/>
    </source>
</evidence>
<dbReference type="SUPFAM" id="SSF52540">
    <property type="entry name" value="P-loop containing nucleoside triphosphate hydrolases"/>
    <property type="match status" value="1"/>
</dbReference>
<dbReference type="InterPro" id="IPR003960">
    <property type="entry name" value="ATPase_AAA_CS"/>
</dbReference>
<evidence type="ECO:0000313" key="7">
    <source>
        <dbReference type="Proteomes" id="UP000094336"/>
    </source>
</evidence>
<feature type="compositionally biased region" description="Polar residues" evidence="4">
    <location>
        <begin position="349"/>
        <end position="364"/>
    </location>
</feature>
<feature type="compositionally biased region" description="Low complexity" evidence="4">
    <location>
        <begin position="390"/>
        <end position="404"/>
    </location>
</feature>
<dbReference type="InterPro" id="IPR027417">
    <property type="entry name" value="P-loop_NTPase"/>
</dbReference>
<dbReference type="Pfam" id="PF09336">
    <property type="entry name" value="Vps4_C"/>
    <property type="match status" value="1"/>
</dbReference>
<dbReference type="OrthoDB" id="10251136at2759"/>
<keyword evidence="7" id="KW-1185">Reference proteome</keyword>
<dbReference type="InterPro" id="IPR003593">
    <property type="entry name" value="AAA+_ATPase"/>
</dbReference>
<dbReference type="AlphaFoldDB" id="A0A1E3QQ75"/>
<sequence>MSFFRRKPPQTAMDHLSNLYNEFSTTTFENLTLEDQHRHAEALQCWKSAHTNILYKLEHTEKLYPVYTLSPEEFEVLEEIKAIRDQNVKHLVRVQLLCEEDTRRESARDGHGGASTRSSNAHMPNPTLRGVSTPVRATGAQPTKKLMMKTLRGLKVHLNDSAHSLNSATSLKAANLIWSKPQASTPSENNPRSETYDPAFDSFSLLPNLEPVALPTKPVRRVQSPVHNVTAQMDSLDPYIRVSSGPKAVSPKPVAKAPQATSQTSFQARGALTKPQTRTQTRPQAPPTPQAPTRAPPQIFRAASPATRASPPPAQKPAQTNGRPAIQPALSARTVAQVKPAANGRPVAQATTSTRTIPKTTQTRPAAKSATAKPISRPTNGAKPATGKTSSPAPRAAAVSAPKPASKPPAPPIPPKRVSAVSAKKEEQSPADPTPLDYSNLNEEQTDTFIESLRGVDPTAAKQILNEIIVRGDEVYWDDIAGLEAAKNSLKETVVYPFLRPDLFSGLREPARGMLLFGPPGTGKTMLARAVATESHSTFFSISASSLTSKYLGESEKLVRALFQIAKKLAPAIIFVDEIDSILSSRSDNENESSRRIKNEFLIQWSDLSSATANHDEDVSRVLVLAATNLPWAIDEAARRRFVRRQYIPLPEAETRKVQLLRLLARQNHSLGASELDELIAMTDGFSGSDMTALARDGAMGPLRALGDKLLSTPRDLIRPMLLEDFRLSLRFIRPSVGKEGLKEYEEWAEKFGSSGV</sequence>
<keyword evidence="2" id="KW-0547">Nucleotide-binding</keyword>
<evidence type="ECO:0000256" key="1">
    <source>
        <dbReference type="ARBA" id="ARBA00006914"/>
    </source>
</evidence>
<dbReference type="STRING" id="984486.A0A1E3QQ75"/>
<feature type="region of interest" description="Disordered" evidence="4">
    <location>
        <begin position="242"/>
        <end position="296"/>
    </location>
</feature>
<evidence type="ECO:0000256" key="3">
    <source>
        <dbReference type="ARBA" id="ARBA00022840"/>
    </source>
</evidence>
<gene>
    <name evidence="6" type="ORF">BABINDRAFT_161501</name>
</gene>
<dbReference type="Gene3D" id="1.10.8.60">
    <property type="match status" value="1"/>
</dbReference>
<proteinExistence type="inferred from homology"/>
<evidence type="ECO:0000259" key="5">
    <source>
        <dbReference type="SMART" id="SM00382"/>
    </source>
</evidence>
<dbReference type="CDD" id="cd19509">
    <property type="entry name" value="RecA-like_VPS4-like"/>
    <property type="match status" value="1"/>
</dbReference>
<dbReference type="Gene3D" id="3.40.50.300">
    <property type="entry name" value="P-loop containing nucleotide triphosphate hydrolases"/>
    <property type="match status" value="1"/>
</dbReference>
<feature type="region of interest" description="Disordered" evidence="4">
    <location>
        <begin position="102"/>
        <end position="141"/>
    </location>
</feature>
<feature type="compositionally biased region" description="Pro residues" evidence="4">
    <location>
        <begin position="405"/>
        <end position="415"/>
    </location>
</feature>
<dbReference type="RefSeq" id="XP_018985138.1">
    <property type="nucleotide sequence ID" value="XM_019128841.1"/>
</dbReference>
<name>A0A1E3QQ75_9ASCO</name>
<feature type="region of interest" description="Disordered" evidence="4">
    <location>
        <begin position="304"/>
        <end position="323"/>
    </location>
</feature>
<dbReference type="InterPro" id="IPR050304">
    <property type="entry name" value="MT-severing_AAA_ATPase"/>
</dbReference>
<dbReference type="FunFam" id="1.10.8.60:FF:000022">
    <property type="entry name" value="Fidgetin like 1"/>
    <property type="match status" value="1"/>
</dbReference>
<keyword evidence="3" id="KW-0067">ATP-binding</keyword>
<dbReference type="GO" id="GO:0035841">
    <property type="term" value="C:new growing cell tip"/>
    <property type="evidence" value="ECO:0007669"/>
    <property type="project" value="EnsemblFungi"/>
</dbReference>
<reference evidence="7" key="1">
    <citation type="submission" date="2016-05" db="EMBL/GenBank/DDBJ databases">
        <title>Comparative genomics of biotechnologically important yeasts.</title>
        <authorList>
            <consortium name="DOE Joint Genome Institute"/>
            <person name="Riley R."/>
            <person name="Haridas S."/>
            <person name="Wolfe K.H."/>
            <person name="Lopes M.R."/>
            <person name="Hittinger C.T."/>
            <person name="Goker M."/>
            <person name="Salamov A."/>
            <person name="Wisecaver J."/>
            <person name="Long T.M."/>
            <person name="Aerts A.L."/>
            <person name="Barry K."/>
            <person name="Choi C."/>
            <person name="Clum A."/>
            <person name="Coughlan A.Y."/>
            <person name="Deshpande S."/>
            <person name="Douglass A.P."/>
            <person name="Hanson S.J."/>
            <person name="Klenk H.-P."/>
            <person name="Labutti K."/>
            <person name="Lapidus A."/>
            <person name="Lindquist E."/>
            <person name="Lipzen A."/>
            <person name="Meier-Kolthoff J.P."/>
            <person name="Ohm R.A."/>
            <person name="Otillar R.P."/>
            <person name="Pangilinan J."/>
            <person name="Peng Y."/>
            <person name="Rokas A."/>
            <person name="Rosa C.A."/>
            <person name="Scheuner C."/>
            <person name="Sibirny A.A."/>
            <person name="Slot J.C."/>
            <person name="Stielow J.B."/>
            <person name="Sun H."/>
            <person name="Kurtzman C.P."/>
            <person name="Blackwell M."/>
            <person name="Grigoriev I.V."/>
            <person name="Jeffries T.W."/>
        </authorList>
    </citation>
    <scope>NUCLEOTIDE SEQUENCE [LARGE SCALE GENOMIC DNA]</scope>
    <source>
        <strain evidence="7">NRRL Y-12698</strain>
    </source>
</reference>
<dbReference type="InterPro" id="IPR015415">
    <property type="entry name" value="Spast_Vps4_C"/>
</dbReference>
<evidence type="ECO:0000256" key="2">
    <source>
        <dbReference type="ARBA" id="ARBA00022741"/>
    </source>
</evidence>
<dbReference type="EMBL" id="KV454431">
    <property type="protein sequence ID" value="ODQ79810.1"/>
    <property type="molecule type" value="Genomic_DNA"/>
</dbReference>
<accession>A0A1E3QQ75</accession>
<dbReference type="GO" id="GO:0005524">
    <property type="term" value="F:ATP binding"/>
    <property type="evidence" value="ECO:0007669"/>
    <property type="project" value="UniProtKB-KW"/>
</dbReference>
<organism evidence="6 7">
    <name type="scientific">Babjeviella inositovora NRRL Y-12698</name>
    <dbReference type="NCBI Taxonomy" id="984486"/>
    <lineage>
        <taxon>Eukaryota</taxon>
        <taxon>Fungi</taxon>
        <taxon>Dikarya</taxon>
        <taxon>Ascomycota</taxon>
        <taxon>Saccharomycotina</taxon>
        <taxon>Pichiomycetes</taxon>
        <taxon>Serinales incertae sedis</taxon>
        <taxon>Babjeviella</taxon>
    </lineage>
</organism>
<protein>
    <recommendedName>
        <fullName evidence="5">AAA+ ATPase domain-containing protein</fullName>
    </recommendedName>
</protein>
<feature type="region of interest" description="Disordered" evidence="4">
    <location>
        <begin position="334"/>
        <end position="441"/>
    </location>
</feature>
<dbReference type="GO" id="GO:0035840">
    <property type="term" value="C:old growing cell tip"/>
    <property type="evidence" value="ECO:0007669"/>
    <property type="project" value="EnsemblFungi"/>
</dbReference>
<dbReference type="SMART" id="SM00382">
    <property type="entry name" value="AAA"/>
    <property type="match status" value="1"/>
</dbReference>
<feature type="domain" description="AAA+ ATPase" evidence="5">
    <location>
        <begin position="510"/>
        <end position="652"/>
    </location>
</feature>
<dbReference type="PANTHER" id="PTHR23074">
    <property type="entry name" value="AAA DOMAIN-CONTAINING"/>
    <property type="match status" value="1"/>
</dbReference>
<comment type="similarity">
    <text evidence="1">Belongs to the AAA ATPase family.</text>
</comment>
<dbReference type="GO" id="GO:0016887">
    <property type="term" value="F:ATP hydrolysis activity"/>
    <property type="evidence" value="ECO:0007669"/>
    <property type="project" value="InterPro"/>
</dbReference>
<feature type="compositionally biased region" description="Basic and acidic residues" evidence="4">
    <location>
        <begin position="102"/>
        <end position="111"/>
    </location>
</feature>
<dbReference type="InterPro" id="IPR003959">
    <property type="entry name" value="ATPase_AAA_core"/>
</dbReference>
<dbReference type="PROSITE" id="PS00674">
    <property type="entry name" value="AAA"/>
    <property type="match status" value="1"/>
</dbReference>
<dbReference type="GO" id="GO:0036391">
    <property type="term" value="C:medial cortex septin ring"/>
    <property type="evidence" value="ECO:0007669"/>
    <property type="project" value="EnsemblFungi"/>
</dbReference>